<gene>
    <name evidence="4" type="ORF">D1164_20315</name>
</gene>
<organism evidence="4 5">
    <name type="scientific">Mariniphaga sediminis</name>
    <dbReference type="NCBI Taxonomy" id="1628158"/>
    <lineage>
        <taxon>Bacteria</taxon>
        <taxon>Pseudomonadati</taxon>
        <taxon>Bacteroidota</taxon>
        <taxon>Bacteroidia</taxon>
        <taxon>Marinilabiliales</taxon>
        <taxon>Prolixibacteraceae</taxon>
        <taxon>Mariniphaga</taxon>
    </lineage>
</organism>
<evidence type="ECO:0000256" key="1">
    <source>
        <dbReference type="SAM" id="Coils"/>
    </source>
</evidence>
<dbReference type="InterPro" id="IPR036514">
    <property type="entry name" value="SGNH_hydro_sf"/>
</dbReference>
<dbReference type="SUPFAM" id="SSF52266">
    <property type="entry name" value="SGNH hydrolase"/>
    <property type="match status" value="1"/>
</dbReference>
<sequence>MKQKFNDQILLLIFFLFITFSLNAQDPNRYNDQVAELVQKEYNFDAAKKRVVFAGSSSVRMWKDVQDYYPGFNVVNNGFGGSHFSDLLYFYDKLILKHDPDILFIYEGDNDIAGDKKPGEVFKDAKELFSRIQRDLPETKVICISAKPSIARESFKQNYEKLNRKLEKYCKRKDNLEFADVWNAMLDEDGDVLQDVFIKDGLHMNKKGYDIWGEVLSEFMK</sequence>
<dbReference type="Proteomes" id="UP000266441">
    <property type="component" value="Unassembled WGS sequence"/>
</dbReference>
<feature type="domain" description="SGNH hydrolase-type esterase" evidence="3">
    <location>
        <begin position="63"/>
        <end position="211"/>
    </location>
</feature>
<evidence type="ECO:0000313" key="4">
    <source>
        <dbReference type="EMBL" id="RIH63333.1"/>
    </source>
</evidence>
<keyword evidence="1" id="KW-0175">Coiled coil</keyword>
<evidence type="ECO:0000256" key="2">
    <source>
        <dbReference type="SAM" id="SignalP"/>
    </source>
</evidence>
<name>A0A399CVR8_9BACT</name>
<dbReference type="PANTHER" id="PTHR30383:SF5">
    <property type="entry name" value="SGNH HYDROLASE-TYPE ESTERASE DOMAIN-CONTAINING PROTEIN"/>
    <property type="match status" value="1"/>
</dbReference>
<comment type="caution">
    <text evidence="4">The sequence shown here is derived from an EMBL/GenBank/DDBJ whole genome shotgun (WGS) entry which is preliminary data.</text>
</comment>
<feature type="chain" id="PRO_5017420421" evidence="2">
    <location>
        <begin position="25"/>
        <end position="221"/>
    </location>
</feature>
<dbReference type="AlphaFoldDB" id="A0A399CVR8"/>
<dbReference type="EMBL" id="QWET01000022">
    <property type="protein sequence ID" value="RIH63333.1"/>
    <property type="molecule type" value="Genomic_DNA"/>
</dbReference>
<proteinExistence type="predicted"/>
<feature type="signal peptide" evidence="2">
    <location>
        <begin position="1"/>
        <end position="24"/>
    </location>
</feature>
<dbReference type="Gene3D" id="3.40.50.1110">
    <property type="entry name" value="SGNH hydrolase"/>
    <property type="match status" value="1"/>
</dbReference>
<dbReference type="PANTHER" id="PTHR30383">
    <property type="entry name" value="THIOESTERASE 1/PROTEASE 1/LYSOPHOSPHOLIPASE L1"/>
    <property type="match status" value="1"/>
</dbReference>
<evidence type="ECO:0000313" key="5">
    <source>
        <dbReference type="Proteomes" id="UP000266441"/>
    </source>
</evidence>
<keyword evidence="5" id="KW-1185">Reference proteome</keyword>
<accession>A0A399CVR8</accession>
<feature type="coiled-coil region" evidence="1">
    <location>
        <begin position="152"/>
        <end position="179"/>
    </location>
</feature>
<dbReference type="RefSeq" id="WP_119351738.1">
    <property type="nucleotide sequence ID" value="NZ_QWET01000022.1"/>
</dbReference>
<evidence type="ECO:0000259" key="3">
    <source>
        <dbReference type="Pfam" id="PF13472"/>
    </source>
</evidence>
<protein>
    <submittedName>
        <fullName evidence="4">G-D-S-L family lipolytic protein</fullName>
    </submittedName>
</protein>
<dbReference type="InterPro" id="IPR013830">
    <property type="entry name" value="SGNH_hydro"/>
</dbReference>
<dbReference type="OrthoDB" id="9805821at2"/>
<dbReference type="InterPro" id="IPR051532">
    <property type="entry name" value="Ester_Hydrolysis_Enzymes"/>
</dbReference>
<keyword evidence="2" id="KW-0732">Signal</keyword>
<dbReference type="Pfam" id="PF13472">
    <property type="entry name" value="Lipase_GDSL_2"/>
    <property type="match status" value="1"/>
</dbReference>
<reference evidence="4 5" key="1">
    <citation type="journal article" date="2015" name="Int. J. Syst. Evol. Microbiol.">
        <title>Mariniphaga sediminis sp. nov., isolated from coastal sediment.</title>
        <authorList>
            <person name="Wang F.Q."/>
            <person name="Shen Q.Y."/>
            <person name="Chen G.J."/>
            <person name="Du Z.J."/>
        </authorList>
    </citation>
    <scope>NUCLEOTIDE SEQUENCE [LARGE SCALE GENOMIC DNA]</scope>
    <source>
        <strain evidence="4 5">SY21</strain>
    </source>
</reference>
<dbReference type="GO" id="GO:0004622">
    <property type="term" value="F:phosphatidylcholine lysophospholipase activity"/>
    <property type="evidence" value="ECO:0007669"/>
    <property type="project" value="TreeGrafter"/>
</dbReference>